<evidence type="ECO:0000313" key="2">
    <source>
        <dbReference type="Proteomes" id="UP000798662"/>
    </source>
</evidence>
<reference evidence="1" key="1">
    <citation type="submission" date="2019-11" db="EMBL/GenBank/DDBJ databases">
        <title>Nori genome reveals adaptations in red seaweeds to the harsh intertidal environment.</title>
        <authorList>
            <person name="Wang D."/>
            <person name="Mao Y."/>
        </authorList>
    </citation>
    <scope>NUCLEOTIDE SEQUENCE</scope>
    <source>
        <tissue evidence="1">Gametophyte</tissue>
    </source>
</reference>
<keyword evidence="2" id="KW-1185">Reference proteome</keyword>
<dbReference type="Proteomes" id="UP000798662">
    <property type="component" value="Chromosome 3"/>
</dbReference>
<protein>
    <submittedName>
        <fullName evidence="1">Uncharacterized protein</fullName>
    </submittedName>
</protein>
<name>A0ACC3CGA1_PYRYE</name>
<evidence type="ECO:0000313" key="1">
    <source>
        <dbReference type="EMBL" id="KAK1869021.1"/>
    </source>
</evidence>
<comment type="caution">
    <text evidence="1">The sequence shown here is derived from an EMBL/GenBank/DDBJ whole genome shotgun (WGS) entry which is preliminary data.</text>
</comment>
<gene>
    <name evidence="1" type="ORF">I4F81_011503</name>
</gene>
<organism evidence="1 2">
    <name type="scientific">Pyropia yezoensis</name>
    <name type="common">Susabi-nori</name>
    <name type="synonym">Porphyra yezoensis</name>
    <dbReference type="NCBI Taxonomy" id="2788"/>
    <lineage>
        <taxon>Eukaryota</taxon>
        <taxon>Rhodophyta</taxon>
        <taxon>Bangiophyceae</taxon>
        <taxon>Bangiales</taxon>
        <taxon>Bangiaceae</taxon>
        <taxon>Pyropia</taxon>
    </lineage>
</organism>
<sequence length="371" mass="37855">MSSPRGWPPLGGAPPPLSVHASPCPPSSPRVLLASATAAPELPPPPAGVRVPERQAVNLLVAGNGGEVDPQGLGGGLGGWRSWGLGGRLFPAAFSLGLQAAPPRPALLSALSLPPWSPAQRRRHAPESGAWSGHGGWKPTGAASLSVRLAELGARVAGRRPVPAGSVKFHATARTDGIRAVGFDIDRTLPLPAAGHLPWASQSEAPAPPASPPRRRRRLWFPPLPRALAALGSSTRLYAHVRYRAVVIPATWGLPPAVAAGLAAASPSSPAPVASAAAVVDATAAANGGGGKNLRPTPAPPPPASVLPVLEEDGHVVGVVSGEPEADRSWTTVSSFGVQHVVRWGRSARGGVSFRAGITADGEFVYGVRLF</sequence>
<dbReference type="EMBL" id="CM020620">
    <property type="protein sequence ID" value="KAK1869021.1"/>
    <property type="molecule type" value="Genomic_DNA"/>
</dbReference>
<accession>A0ACC3CGA1</accession>
<proteinExistence type="predicted"/>